<keyword evidence="1" id="KW-0285">Flavoprotein</keyword>
<evidence type="ECO:0000259" key="2">
    <source>
        <dbReference type="Pfam" id="PF03358"/>
    </source>
</evidence>
<dbReference type="Pfam" id="PF03358">
    <property type="entry name" value="FMN_red"/>
    <property type="match status" value="1"/>
</dbReference>
<evidence type="ECO:0000256" key="1">
    <source>
        <dbReference type="ARBA" id="ARBA00022643"/>
    </source>
</evidence>
<dbReference type="Proteomes" id="UP000175893">
    <property type="component" value="Chromosome"/>
</dbReference>
<dbReference type="InterPro" id="IPR005025">
    <property type="entry name" value="FMN_Rdtase-like_dom"/>
</dbReference>
<name>A0ABM6EGW4_9GAMM</name>
<keyword evidence="4" id="KW-1185">Reference proteome</keyword>
<dbReference type="RefSeq" id="WP_070244623.1">
    <property type="nucleotide sequence ID" value="NZ_CP016043.1"/>
</dbReference>
<gene>
    <name evidence="3" type="ORF">A9798_04200</name>
</gene>
<keyword evidence="1" id="KW-0288">FMN</keyword>
<evidence type="ECO:0000313" key="3">
    <source>
        <dbReference type="EMBL" id="AOV96225.1"/>
    </source>
</evidence>
<sequence>MKRLVIVNGSPKKTNSASSKLAQEIMALLPALDIHPMISALQVCNGAKGGQQALEQALADADILLLIFPLYADGLPARLLQMMSLIPAAISRGPLTVYAICNCGFYESAHTHLALRMVAHFCADKGFDWQGGIGIGGGEIIDAHKPLCHSPTQHIHRALRILVERINAGECDAEVLSLSVEPPMPRWVYRALGSLRWLVEARGNGVLLPLLTSLWRKPAGAIESRRPAD</sequence>
<organism evidence="3 4">
    <name type="scientific">Edwardsiella hoshinae</name>
    <dbReference type="NCBI Taxonomy" id="93378"/>
    <lineage>
        <taxon>Bacteria</taxon>
        <taxon>Pseudomonadati</taxon>
        <taxon>Pseudomonadota</taxon>
        <taxon>Gammaproteobacteria</taxon>
        <taxon>Enterobacterales</taxon>
        <taxon>Hafniaceae</taxon>
        <taxon>Edwardsiella</taxon>
    </lineage>
</organism>
<evidence type="ECO:0000313" key="4">
    <source>
        <dbReference type="Proteomes" id="UP000175893"/>
    </source>
</evidence>
<protein>
    <recommendedName>
        <fullName evidence="2">NADPH-dependent FMN reductase-like domain-containing protein</fullName>
    </recommendedName>
</protein>
<accession>A0ABM6EGW4</accession>
<dbReference type="EMBL" id="CP016043">
    <property type="protein sequence ID" value="AOV96225.1"/>
    <property type="molecule type" value="Genomic_DNA"/>
</dbReference>
<dbReference type="InterPro" id="IPR029039">
    <property type="entry name" value="Flavoprotein-like_sf"/>
</dbReference>
<proteinExistence type="predicted"/>
<reference evidence="3 4" key="1">
    <citation type="submission" date="2016-06" db="EMBL/GenBank/DDBJ databases">
        <title>Complete genome sequence of Edwardsiella hoshinae ATCC 35051.</title>
        <authorList>
            <person name="Reichley S.R."/>
            <person name="Waldbieser G.C."/>
            <person name="Lawrence M.L."/>
            <person name="Griffin M.J."/>
        </authorList>
    </citation>
    <scope>NUCLEOTIDE SEQUENCE [LARGE SCALE GENOMIC DNA]</scope>
    <source>
        <strain evidence="3 4">ATCC 35051</strain>
    </source>
</reference>
<dbReference type="Gene3D" id="3.40.50.360">
    <property type="match status" value="1"/>
</dbReference>
<feature type="domain" description="NADPH-dependent FMN reductase-like" evidence="2">
    <location>
        <begin position="3"/>
        <end position="91"/>
    </location>
</feature>
<dbReference type="SUPFAM" id="SSF52218">
    <property type="entry name" value="Flavoproteins"/>
    <property type="match status" value="1"/>
</dbReference>